<dbReference type="EMBL" id="KV744933">
    <property type="protein sequence ID" value="OCK81123.1"/>
    <property type="molecule type" value="Genomic_DNA"/>
</dbReference>
<dbReference type="Proteomes" id="UP000250266">
    <property type="component" value="Unassembled WGS sequence"/>
</dbReference>
<organism evidence="1 2">
    <name type="scientific">Lepidopterella palustris CBS 459.81</name>
    <dbReference type="NCBI Taxonomy" id="1314670"/>
    <lineage>
        <taxon>Eukaryota</taxon>
        <taxon>Fungi</taxon>
        <taxon>Dikarya</taxon>
        <taxon>Ascomycota</taxon>
        <taxon>Pezizomycotina</taxon>
        <taxon>Dothideomycetes</taxon>
        <taxon>Pleosporomycetidae</taxon>
        <taxon>Mytilinidiales</taxon>
        <taxon>Argynnaceae</taxon>
        <taxon>Lepidopterella</taxon>
    </lineage>
</organism>
<evidence type="ECO:0000313" key="2">
    <source>
        <dbReference type="Proteomes" id="UP000250266"/>
    </source>
</evidence>
<dbReference type="AlphaFoldDB" id="A0A8E2JG01"/>
<accession>A0A8E2JG01</accession>
<name>A0A8E2JG01_9PEZI</name>
<protein>
    <submittedName>
        <fullName evidence="1">Uncharacterized protein</fullName>
    </submittedName>
</protein>
<reference evidence="1 2" key="1">
    <citation type="journal article" date="2016" name="Nat. Commun.">
        <title>Ectomycorrhizal ecology is imprinted in the genome of the dominant symbiotic fungus Cenococcum geophilum.</title>
        <authorList>
            <consortium name="DOE Joint Genome Institute"/>
            <person name="Peter M."/>
            <person name="Kohler A."/>
            <person name="Ohm R.A."/>
            <person name="Kuo A."/>
            <person name="Krutzmann J."/>
            <person name="Morin E."/>
            <person name="Arend M."/>
            <person name="Barry K.W."/>
            <person name="Binder M."/>
            <person name="Choi C."/>
            <person name="Clum A."/>
            <person name="Copeland A."/>
            <person name="Grisel N."/>
            <person name="Haridas S."/>
            <person name="Kipfer T."/>
            <person name="LaButti K."/>
            <person name="Lindquist E."/>
            <person name="Lipzen A."/>
            <person name="Maire R."/>
            <person name="Meier B."/>
            <person name="Mihaltcheva S."/>
            <person name="Molinier V."/>
            <person name="Murat C."/>
            <person name="Poggeler S."/>
            <person name="Quandt C.A."/>
            <person name="Sperisen C."/>
            <person name="Tritt A."/>
            <person name="Tisserant E."/>
            <person name="Crous P.W."/>
            <person name="Henrissat B."/>
            <person name="Nehls U."/>
            <person name="Egli S."/>
            <person name="Spatafora J.W."/>
            <person name="Grigoriev I.V."/>
            <person name="Martin F.M."/>
        </authorList>
    </citation>
    <scope>NUCLEOTIDE SEQUENCE [LARGE SCALE GENOMIC DNA]</scope>
    <source>
        <strain evidence="1 2">CBS 459.81</strain>
    </source>
</reference>
<evidence type="ECO:0000313" key="1">
    <source>
        <dbReference type="EMBL" id="OCK81123.1"/>
    </source>
</evidence>
<sequence>MVRSQVMGEVAPESTACQCETWSTLSFSLIRKARLPYQGENTLSMMAPNDSEGSGGTWSSWLVPERGRVWYVGSLRLLWTGSLPDSTLLLSVLDCGSNLDGEDGIVPSVLKGMGDEAARGTGRAWWGESAKSMLEDGDGKYFQRNWMNSIVGK</sequence>
<keyword evidence="2" id="KW-1185">Reference proteome</keyword>
<gene>
    <name evidence="1" type="ORF">K432DRAFT_25712</name>
</gene>
<proteinExistence type="predicted"/>